<keyword evidence="2" id="KW-0812">Transmembrane</keyword>
<evidence type="ECO:0000256" key="1">
    <source>
        <dbReference type="ARBA" id="ARBA00022737"/>
    </source>
</evidence>
<reference evidence="5" key="1">
    <citation type="submission" date="2017-02" db="UniProtKB">
        <authorList>
            <consortium name="WormBaseParasite"/>
        </authorList>
    </citation>
    <scope>IDENTIFICATION</scope>
</reference>
<sequence>MSKSRLLIAASVVGSGLVILASIIAIIHLFNEINSFYYDILHEMDEFKIFTDQKSFYDCKSCNVAMNKYNFDEDKIAMMI</sequence>
<keyword evidence="2" id="KW-0472">Membrane</keyword>
<accession>A0A0M3IJ20</accession>
<keyword evidence="1" id="KW-0677">Repeat</keyword>
<evidence type="ECO:0000256" key="2">
    <source>
        <dbReference type="SAM" id="Phobius"/>
    </source>
</evidence>
<dbReference type="Pfam" id="PF01484">
    <property type="entry name" value="Col_cuticle_N"/>
    <property type="match status" value="1"/>
</dbReference>
<dbReference type="Proteomes" id="UP000036681">
    <property type="component" value="Unplaced"/>
</dbReference>
<evidence type="ECO:0000259" key="3">
    <source>
        <dbReference type="SMART" id="SM01088"/>
    </source>
</evidence>
<protein>
    <submittedName>
        <fullName evidence="5">Col_cuticle_N domain-containing protein</fullName>
    </submittedName>
</protein>
<dbReference type="WBParaSite" id="ALUE_0001859801-mRNA-1">
    <property type="protein sequence ID" value="ALUE_0001859801-mRNA-1"/>
    <property type="gene ID" value="ALUE_0001859801"/>
</dbReference>
<evidence type="ECO:0000313" key="5">
    <source>
        <dbReference type="WBParaSite" id="ALUE_0001859801-mRNA-1"/>
    </source>
</evidence>
<keyword evidence="4" id="KW-1185">Reference proteome</keyword>
<name>A0A0M3IJ20_ASCLU</name>
<keyword evidence="2" id="KW-1133">Transmembrane helix</keyword>
<dbReference type="SMART" id="SM01088">
    <property type="entry name" value="Col_cuticle_N"/>
    <property type="match status" value="1"/>
</dbReference>
<proteinExistence type="predicted"/>
<dbReference type="GO" id="GO:0042302">
    <property type="term" value="F:structural constituent of cuticle"/>
    <property type="evidence" value="ECO:0007669"/>
    <property type="project" value="InterPro"/>
</dbReference>
<feature type="domain" description="Nematode cuticle collagen N-terminal" evidence="3">
    <location>
        <begin position="8"/>
        <end position="56"/>
    </location>
</feature>
<dbReference type="InterPro" id="IPR002486">
    <property type="entry name" value="Col_cuticle_N"/>
</dbReference>
<dbReference type="AlphaFoldDB" id="A0A0M3IJ20"/>
<feature type="transmembrane region" description="Helical" evidence="2">
    <location>
        <begin position="6"/>
        <end position="30"/>
    </location>
</feature>
<organism evidence="4 5">
    <name type="scientific">Ascaris lumbricoides</name>
    <name type="common">Giant roundworm</name>
    <dbReference type="NCBI Taxonomy" id="6252"/>
    <lineage>
        <taxon>Eukaryota</taxon>
        <taxon>Metazoa</taxon>
        <taxon>Ecdysozoa</taxon>
        <taxon>Nematoda</taxon>
        <taxon>Chromadorea</taxon>
        <taxon>Rhabditida</taxon>
        <taxon>Spirurina</taxon>
        <taxon>Ascaridomorpha</taxon>
        <taxon>Ascaridoidea</taxon>
        <taxon>Ascarididae</taxon>
        <taxon>Ascaris</taxon>
    </lineage>
</organism>
<evidence type="ECO:0000313" key="4">
    <source>
        <dbReference type="Proteomes" id="UP000036681"/>
    </source>
</evidence>